<name>A0AAW5RQ21_AERME</name>
<reference evidence="2" key="1">
    <citation type="submission" date="2022-01" db="EMBL/GenBank/DDBJ databases">
        <title>Comparison of Fish pathogen Aeromonas spp.</title>
        <authorList>
            <person name="Dubey S."/>
            <person name="Sorum H."/>
            <person name="Munangandu H.M."/>
        </authorList>
    </citation>
    <scope>NUCLEOTIDE SEQUENCE</scope>
    <source>
        <strain evidence="2">SD/21-15</strain>
    </source>
</reference>
<protein>
    <submittedName>
        <fullName evidence="2">Uncharacterized protein</fullName>
    </submittedName>
</protein>
<comment type="caution">
    <text evidence="2">The sequence shown here is derived from an EMBL/GenBank/DDBJ whole genome shotgun (WGS) entry which is preliminary data.</text>
</comment>
<evidence type="ECO:0000256" key="1">
    <source>
        <dbReference type="SAM" id="MobiDB-lite"/>
    </source>
</evidence>
<accession>A0AAW5RQ21</accession>
<evidence type="ECO:0000313" key="3">
    <source>
        <dbReference type="Proteomes" id="UP001208651"/>
    </source>
</evidence>
<dbReference type="Proteomes" id="UP001208651">
    <property type="component" value="Unassembled WGS sequence"/>
</dbReference>
<dbReference type="AlphaFoldDB" id="A0AAW5RQ21"/>
<evidence type="ECO:0000313" key="2">
    <source>
        <dbReference type="EMBL" id="MCV3289521.1"/>
    </source>
</evidence>
<organism evidence="2 3">
    <name type="scientific">Aeromonas media</name>
    <dbReference type="NCBI Taxonomy" id="651"/>
    <lineage>
        <taxon>Bacteria</taxon>
        <taxon>Pseudomonadati</taxon>
        <taxon>Pseudomonadota</taxon>
        <taxon>Gammaproteobacteria</taxon>
        <taxon>Aeromonadales</taxon>
        <taxon>Aeromonadaceae</taxon>
        <taxon>Aeromonas</taxon>
    </lineage>
</organism>
<dbReference type="RefSeq" id="WP_263685561.1">
    <property type="nucleotide sequence ID" value="NZ_JAJVCY010000028.1"/>
</dbReference>
<proteinExistence type="predicted"/>
<dbReference type="EMBL" id="JAJVCY010000028">
    <property type="protein sequence ID" value="MCV3289521.1"/>
    <property type="molecule type" value="Genomic_DNA"/>
</dbReference>
<gene>
    <name evidence="2" type="ORF">LZT28_14900</name>
</gene>
<sequence length="65" mass="6959">MAKPPKIPASELSTSGMIMEGLVTRVAADHFVMPKQPAKIGNTMPKTTTTEAVRPATPKPIDRSK</sequence>
<feature type="region of interest" description="Disordered" evidence="1">
    <location>
        <begin position="37"/>
        <end position="65"/>
    </location>
</feature>